<keyword evidence="2" id="KW-1185">Reference proteome</keyword>
<reference evidence="1" key="1">
    <citation type="submission" date="2022-10" db="EMBL/GenBank/DDBJ databases">
        <title>Culturing micro-colonial fungi from biological soil crusts in the Mojave desert and describing Neophaeococcomyces mojavensis, and introducing the new genera and species Taxawa tesnikishii.</title>
        <authorList>
            <person name="Kurbessoian T."/>
            <person name="Stajich J.E."/>
        </authorList>
    </citation>
    <scope>NUCLEOTIDE SEQUENCE</scope>
    <source>
        <strain evidence="1">JES_112</strain>
    </source>
</reference>
<organism evidence="1 2">
    <name type="scientific">Neophaeococcomyces mojaviensis</name>
    <dbReference type="NCBI Taxonomy" id="3383035"/>
    <lineage>
        <taxon>Eukaryota</taxon>
        <taxon>Fungi</taxon>
        <taxon>Dikarya</taxon>
        <taxon>Ascomycota</taxon>
        <taxon>Pezizomycotina</taxon>
        <taxon>Eurotiomycetes</taxon>
        <taxon>Chaetothyriomycetidae</taxon>
        <taxon>Chaetothyriales</taxon>
        <taxon>Chaetothyriales incertae sedis</taxon>
        <taxon>Neophaeococcomyces</taxon>
    </lineage>
</organism>
<evidence type="ECO:0000313" key="1">
    <source>
        <dbReference type="EMBL" id="KAJ9654473.1"/>
    </source>
</evidence>
<evidence type="ECO:0000313" key="2">
    <source>
        <dbReference type="Proteomes" id="UP001172386"/>
    </source>
</evidence>
<accession>A0ACC3A2V1</accession>
<dbReference type="Proteomes" id="UP001172386">
    <property type="component" value="Unassembled WGS sequence"/>
</dbReference>
<sequence>MSRNSTLPPMPMYRVTTSVGEASRVPELINEELEAAEVSGEDVGATTLVIEVAEVEKAELLSETAFELIKGPVVDIPGEELLDVVESIEEVGELSVVIERLWVVVVDGELENDSEVVDTSEANEEELIEDVSAGEDVSIDVVEPSEDADGVPGLEVVGVAVIAAVVGDWLKVMLVVKLIVLLVGLELVI</sequence>
<comment type="caution">
    <text evidence="1">The sequence shown here is derived from an EMBL/GenBank/DDBJ whole genome shotgun (WGS) entry which is preliminary data.</text>
</comment>
<name>A0ACC3A2V1_9EURO</name>
<gene>
    <name evidence="1" type="ORF">H2198_006482</name>
</gene>
<dbReference type="EMBL" id="JAPDRQ010000120">
    <property type="protein sequence ID" value="KAJ9654473.1"/>
    <property type="molecule type" value="Genomic_DNA"/>
</dbReference>
<protein>
    <submittedName>
        <fullName evidence="1">Uncharacterized protein</fullName>
    </submittedName>
</protein>
<proteinExistence type="predicted"/>